<evidence type="ECO:0000256" key="2">
    <source>
        <dbReference type="ARBA" id="ARBA00023008"/>
    </source>
</evidence>
<dbReference type="SUPFAM" id="SSF81296">
    <property type="entry name" value="E set domains"/>
    <property type="match status" value="1"/>
</dbReference>
<dbReference type="Pfam" id="PF04234">
    <property type="entry name" value="CopC"/>
    <property type="match status" value="1"/>
</dbReference>
<dbReference type="InterPro" id="IPR007348">
    <property type="entry name" value="CopC_dom"/>
</dbReference>
<dbReference type="InterPro" id="IPR014755">
    <property type="entry name" value="Cu-Rt/internalin_Ig-like"/>
</dbReference>
<reference evidence="6" key="2">
    <citation type="submission" date="2024-01" db="EMBL/GenBank/DDBJ databases">
        <title>Roseobacter fucihabitans sp. nov., isolated from the brown alga Fucus spiralis.</title>
        <authorList>
            <person name="Hahnke S."/>
            <person name="Berger M."/>
            <person name="Schlingloff A."/>
            <person name="Athale I."/>
            <person name="Neumann-Schaal M."/>
            <person name="Adenaya A."/>
            <person name="Poehlein A."/>
            <person name="Daniel R."/>
            <person name="Pertersen J."/>
            <person name="Brinkhoff T."/>
        </authorList>
    </citation>
    <scope>NUCLEOTIDE SEQUENCE [LARGE SCALE GENOMIC DNA]</scope>
    <source>
        <strain evidence="6">B14</strain>
    </source>
</reference>
<evidence type="ECO:0000313" key="5">
    <source>
        <dbReference type="EMBL" id="WVX47547.1"/>
    </source>
</evidence>
<keyword evidence="2" id="KW-0186">Copper</keyword>
<evidence type="ECO:0000256" key="3">
    <source>
        <dbReference type="SAM" id="SignalP"/>
    </source>
</evidence>
<reference evidence="5 6" key="1">
    <citation type="submission" date="2015-07" db="EMBL/GenBank/DDBJ databases">
        <authorList>
            <person name="Voget S."/>
            <person name="Dogs M."/>
            <person name="Brinkhoff T.H."/>
            <person name="Daniel R."/>
        </authorList>
    </citation>
    <scope>NUCLEOTIDE SEQUENCE [LARGE SCALE GENOMIC DNA]</scope>
    <source>
        <strain evidence="5 6">B14</strain>
    </source>
</reference>
<dbReference type="EMBL" id="CP143423">
    <property type="protein sequence ID" value="WVX47547.1"/>
    <property type="molecule type" value="Genomic_DNA"/>
</dbReference>
<keyword evidence="6" id="KW-1185">Reference proteome</keyword>
<feature type="domain" description="CopC" evidence="4">
    <location>
        <begin position="21"/>
        <end position="112"/>
    </location>
</feature>
<feature type="chain" id="PRO_5045348928" evidence="3">
    <location>
        <begin position="21"/>
        <end position="114"/>
    </location>
</feature>
<protein>
    <submittedName>
        <fullName evidence="5">Copper resistance protein C</fullName>
    </submittedName>
</protein>
<accession>A0ABZ2BQN9</accession>
<dbReference type="Proteomes" id="UP001318682">
    <property type="component" value="Chromosome"/>
</dbReference>
<evidence type="ECO:0000256" key="1">
    <source>
        <dbReference type="ARBA" id="ARBA00022729"/>
    </source>
</evidence>
<dbReference type="RefSeq" id="WP_187430456.1">
    <property type="nucleotide sequence ID" value="NZ_CP143423.1"/>
</dbReference>
<evidence type="ECO:0000259" key="4">
    <source>
        <dbReference type="Pfam" id="PF04234"/>
    </source>
</evidence>
<organism evidence="5 6">
    <name type="scientific">Roseobacter fucihabitans</name>
    <dbReference type="NCBI Taxonomy" id="1537242"/>
    <lineage>
        <taxon>Bacteria</taxon>
        <taxon>Pseudomonadati</taxon>
        <taxon>Pseudomonadota</taxon>
        <taxon>Alphaproteobacteria</taxon>
        <taxon>Rhodobacterales</taxon>
        <taxon>Roseobacteraceae</taxon>
        <taxon>Roseobacter</taxon>
    </lineage>
</organism>
<gene>
    <name evidence="5" type="primary">pcoC_1</name>
    <name evidence="5" type="ORF">ROLI_006180</name>
</gene>
<name>A0ABZ2BQN9_9RHOB</name>
<dbReference type="Gene3D" id="2.60.40.1220">
    <property type="match status" value="1"/>
</dbReference>
<keyword evidence="1 3" id="KW-0732">Signal</keyword>
<dbReference type="InterPro" id="IPR014756">
    <property type="entry name" value="Ig_E-set"/>
</dbReference>
<evidence type="ECO:0000313" key="6">
    <source>
        <dbReference type="Proteomes" id="UP001318682"/>
    </source>
</evidence>
<sequence>MRQSIFAVLALIATATSVWAHSKAEDTTPANEATVTTVKAIEMRFDDPMRVTAITMTGPDGDVDVERETGMDAVTEFRAIPPTDLPIGTYTVDWRGLSADGHPMQGTFGFTVAD</sequence>
<proteinExistence type="predicted"/>
<feature type="signal peptide" evidence="3">
    <location>
        <begin position="1"/>
        <end position="20"/>
    </location>
</feature>